<evidence type="ECO:0000313" key="3">
    <source>
        <dbReference type="Proteomes" id="UP001066276"/>
    </source>
</evidence>
<feature type="region of interest" description="Disordered" evidence="1">
    <location>
        <begin position="1"/>
        <end position="240"/>
    </location>
</feature>
<dbReference type="AlphaFoldDB" id="A0AAV7VH25"/>
<gene>
    <name evidence="2" type="ORF">NDU88_003306</name>
</gene>
<feature type="compositionally biased region" description="Polar residues" evidence="1">
    <location>
        <begin position="34"/>
        <end position="43"/>
    </location>
</feature>
<proteinExistence type="predicted"/>
<dbReference type="EMBL" id="JANPWB010000003">
    <property type="protein sequence ID" value="KAJ1199472.1"/>
    <property type="molecule type" value="Genomic_DNA"/>
</dbReference>
<accession>A0AAV7VH25</accession>
<keyword evidence="3" id="KW-1185">Reference proteome</keyword>
<organism evidence="2 3">
    <name type="scientific">Pleurodeles waltl</name>
    <name type="common">Iberian ribbed newt</name>
    <dbReference type="NCBI Taxonomy" id="8319"/>
    <lineage>
        <taxon>Eukaryota</taxon>
        <taxon>Metazoa</taxon>
        <taxon>Chordata</taxon>
        <taxon>Craniata</taxon>
        <taxon>Vertebrata</taxon>
        <taxon>Euteleostomi</taxon>
        <taxon>Amphibia</taxon>
        <taxon>Batrachia</taxon>
        <taxon>Caudata</taxon>
        <taxon>Salamandroidea</taxon>
        <taxon>Salamandridae</taxon>
        <taxon>Pleurodelinae</taxon>
        <taxon>Pleurodeles</taxon>
    </lineage>
</organism>
<sequence length="240" mass="24852">MSITPPSPSADLQQLSSAKPANVPLQRSGRRPQGNPNQANSAPEATGSPPPRPEPAGEQGTNAHRWSPGSSSPGQATQRTKPASSPTDQRNTGGPPCAPMRAPNQGPPSRHQISIPRQPLPAYQRKAHAAIRCTPPAHKSCAALARGQPSKSTNKKKMGGCGPKLTAEGLPNHHSPLLASPLGLKSPRQPPPEPWRAAAAHTAPAPPDLPIQAWGHAASVTRPRAQRPGPARLCPGGSPA</sequence>
<protein>
    <submittedName>
        <fullName evidence="2">Uncharacterized protein</fullName>
    </submittedName>
</protein>
<evidence type="ECO:0000256" key="1">
    <source>
        <dbReference type="SAM" id="MobiDB-lite"/>
    </source>
</evidence>
<evidence type="ECO:0000313" key="2">
    <source>
        <dbReference type="EMBL" id="KAJ1199472.1"/>
    </source>
</evidence>
<dbReference type="Proteomes" id="UP001066276">
    <property type="component" value="Chromosome 2_1"/>
</dbReference>
<feature type="compositionally biased region" description="Polar residues" evidence="1">
    <location>
        <begin position="59"/>
        <end position="92"/>
    </location>
</feature>
<reference evidence="2" key="1">
    <citation type="journal article" date="2022" name="bioRxiv">
        <title>Sequencing and chromosome-scale assembly of the giantPleurodeles waltlgenome.</title>
        <authorList>
            <person name="Brown T."/>
            <person name="Elewa A."/>
            <person name="Iarovenko S."/>
            <person name="Subramanian E."/>
            <person name="Araus A.J."/>
            <person name="Petzold A."/>
            <person name="Susuki M."/>
            <person name="Suzuki K.-i.T."/>
            <person name="Hayashi T."/>
            <person name="Toyoda A."/>
            <person name="Oliveira C."/>
            <person name="Osipova E."/>
            <person name="Leigh N.D."/>
            <person name="Simon A."/>
            <person name="Yun M.H."/>
        </authorList>
    </citation>
    <scope>NUCLEOTIDE SEQUENCE</scope>
    <source>
        <strain evidence="2">20211129_DDA</strain>
        <tissue evidence="2">Liver</tissue>
    </source>
</reference>
<feature type="compositionally biased region" description="Polar residues" evidence="1">
    <location>
        <begin position="9"/>
        <end position="19"/>
    </location>
</feature>
<name>A0AAV7VH25_PLEWA</name>
<comment type="caution">
    <text evidence="2">The sequence shown here is derived from an EMBL/GenBank/DDBJ whole genome shotgun (WGS) entry which is preliminary data.</text>
</comment>